<organism evidence="5 6">
    <name type="scientific">Emergomyces africanus</name>
    <dbReference type="NCBI Taxonomy" id="1955775"/>
    <lineage>
        <taxon>Eukaryota</taxon>
        <taxon>Fungi</taxon>
        <taxon>Dikarya</taxon>
        <taxon>Ascomycota</taxon>
        <taxon>Pezizomycotina</taxon>
        <taxon>Eurotiomycetes</taxon>
        <taxon>Eurotiomycetidae</taxon>
        <taxon>Onygenales</taxon>
        <taxon>Ajellomycetaceae</taxon>
        <taxon>Emergomyces</taxon>
    </lineage>
</organism>
<dbReference type="STRING" id="1658172.A0A1B7P5Z3"/>
<keyword evidence="5" id="KW-0808">Transferase</keyword>
<protein>
    <submittedName>
        <fullName evidence="5">Serine/threonine protein kinase</fullName>
    </submittedName>
</protein>
<evidence type="ECO:0000313" key="6">
    <source>
        <dbReference type="Proteomes" id="UP000091918"/>
    </source>
</evidence>
<evidence type="ECO:0000256" key="2">
    <source>
        <dbReference type="ARBA" id="ARBA00022741"/>
    </source>
</evidence>
<dbReference type="SMART" id="SM00220">
    <property type="entry name" value="S_TKc"/>
    <property type="match status" value="1"/>
</dbReference>
<dbReference type="Pfam" id="PF00069">
    <property type="entry name" value="Pkinase"/>
    <property type="match status" value="1"/>
</dbReference>
<sequence length="353" mass="40314">MCLQIDIMLYTSLVTEATLPSGSHAIRDLKSMLPLKSTLQIHPLVRLKFYVALAKSDHPDRSMTTLIQDQFELEGPNRGHLCYVISPSRSSVKDAQDCDCFIIETARVLVSQLVLAFAYTHSRGFVHGDSDYRDPESPNAIEYRHSSWKCSASQTCKIDPVLRGGHLQLSDFGEAFFPATEKRLGSECHSPPIFRPPEAFFEPEVCLSFPSDVWSLACAIWPIFGMQSLFTGFLATQDRLISQHIDLLGVSSFQFEWWSTWQARHKYFDESGQSKDGRSVWPSLERSFEKGIQGWRRRVQMGEFDPEEMTAILAMLRTMLVFRPHERATAESLLVSKWMLNWGLPELKKVRKS</sequence>
<dbReference type="Proteomes" id="UP000091918">
    <property type="component" value="Unassembled WGS sequence"/>
</dbReference>
<reference evidence="5 6" key="1">
    <citation type="submission" date="2015-07" db="EMBL/GenBank/DDBJ databases">
        <title>Emmonsia species relationships and genome sequence.</title>
        <authorList>
            <person name="Cuomo C.A."/>
            <person name="Schwartz I.S."/>
            <person name="Kenyon C."/>
            <person name="de Hoog G.S."/>
            <person name="Govender N.P."/>
            <person name="Botha A."/>
            <person name="Moreno L."/>
            <person name="de Vries M."/>
            <person name="Munoz J.F."/>
            <person name="Stielow J.B."/>
        </authorList>
    </citation>
    <scope>NUCLEOTIDE SEQUENCE [LARGE SCALE GENOMIC DNA]</scope>
    <source>
        <strain evidence="5 6">CBS 136260</strain>
    </source>
</reference>
<dbReference type="InterPro" id="IPR011009">
    <property type="entry name" value="Kinase-like_dom_sf"/>
</dbReference>
<dbReference type="PANTHER" id="PTHR24055">
    <property type="entry name" value="MITOGEN-ACTIVATED PROTEIN KINASE"/>
    <property type="match status" value="1"/>
</dbReference>
<keyword evidence="6" id="KW-1185">Reference proteome</keyword>
<dbReference type="GO" id="GO:0005524">
    <property type="term" value="F:ATP binding"/>
    <property type="evidence" value="ECO:0007669"/>
    <property type="project" value="UniProtKB-KW"/>
</dbReference>
<dbReference type="SUPFAM" id="SSF56112">
    <property type="entry name" value="Protein kinase-like (PK-like)"/>
    <property type="match status" value="1"/>
</dbReference>
<dbReference type="GO" id="GO:0004674">
    <property type="term" value="F:protein serine/threonine kinase activity"/>
    <property type="evidence" value="ECO:0007669"/>
    <property type="project" value="UniProtKB-KW"/>
</dbReference>
<evidence type="ECO:0000259" key="4">
    <source>
        <dbReference type="PROSITE" id="PS50011"/>
    </source>
</evidence>
<dbReference type="Gene3D" id="3.30.200.20">
    <property type="entry name" value="Phosphorylase Kinase, domain 1"/>
    <property type="match status" value="1"/>
</dbReference>
<dbReference type="EMBL" id="LGUA01000078">
    <property type="protein sequence ID" value="OAX84409.1"/>
    <property type="molecule type" value="Genomic_DNA"/>
</dbReference>
<accession>A0A1B7P5Z3</accession>
<evidence type="ECO:0000256" key="3">
    <source>
        <dbReference type="ARBA" id="ARBA00022840"/>
    </source>
</evidence>
<feature type="domain" description="Protein kinase" evidence="4">
    <location>
        <begin position="1"/>
        <end position="339"/>
    </location>
</feature>
<keyword evidence="3" id="KW-0067">ATP-binding</keyword>
<dbReference type="InterPro" id="IPR000719">
    <property type="entry name" value="Prot_kinase_dom"/>
</dbReference>
<proteinExistence type="predicted"/>
<dbReference type="Gene3D" id="1.10.510.10">
    <property type="entry name" value="Transferase(Phosphotransferase) domain 1"/>
    <property type="match status" value="1"/>
</dbReference>
<gene>
    <name evidence="5" type="ORF">ACJ72_01215</name>
</gene>
<comment type="caution">
    <text evidence="5">The sequence shown here is derived from an EMBL/GenBank/DDBJ whole genome shotgun (WGS) entry which is preliminary data.</text>
</comment>
<dbReference type="OrthoDB" id="4206417at2759"/>
<dbReference type="InterPro" id="IPR050117">
    <property type="entry name" value="MAPK"/>
</dbReference>
<keyword evidence="5" id="KW-0418">Kinase</keyword>
<name>A0A1B7P5Z3_9EURO</name>
<keyword evidence="1 5" id="KW-0723">Serine/threonine-protein kinase</keyword>
<dbReference type="AlphaFoldDB" id="A0A1B7P5Z3"/>
<evidence type="ECO:0000313" key="5">
    <source>
        <dbReference type="EMBL" id="OAX84409.1"/>
    </source>
</evidence>
<keyword evidence="2" id="KW-0547">Nucleotide-binding</keyword>
<evidence type="ECO:0000256" key="1">
    <source>
        <dbReference type="ARBA" id="ARBA00022527"/>
    </source>
</evidence>
<dbReference type="PROSITE" id="PS50011">
    <property type="entry name" value="PROTEIN_KINASE_DOM"/>
    <property type="match status" value="1"/>
</dbReference>